<sequence length="549" mass="63984">MEKTFLMLLVSVLAITTNYSQIKISPEYSYKISEPYKVFDARNKVYLSKGNEVMAVKLDREEILIQKFDSNKPAFIKETKYEKIFPRNYSFEEILEINNKYYLFYSSWDGDAEKEQLFFREINFDKGEFFPESKLLFQVGGKIAGTLMSSGMGFSYAVEDKFDFYQSNDKSKLLIQYRKKPEVKRDTKSYDIIGLRSYDKSLNKLYSNEVTMPYTERRMENLDYQLDSKGNLYMLEKIYHDDSADEKKRKKDEEANYHIELLTVKAGTDKINISKYENANKFVNNLWILDTNKDQLICGGFYSEIAKGKSDYDDIDGVALIKFDSQGKTIYSTFQPIPLEIINQYESNRTRRRNEKKERKGDDPQFRNLVFRDMVLNPDGSVVLIGEQNYIINNYIQGVNGSPGGNYYTYHYCNILVTKLKADGSLAWMKKIPKNQMGFKGRGGMSYKYFSANNKHYLVFLDNIKNIDLPLDKEPALHKDEKGGYLTSVKIDDVTGEWSKGAILNSKEVEDFKIYQFSVNGIIQIAKSTFMFEVYKKRKEDVMIKVDLN</sequence>
<proteinExistence type="predicted"/>
<protein>
    <submittedName>
        <fullName evidence="1">Uncharacterized protein</fullName>
    </submittedName>
</protein>
<organism evidence="1">
    <name type="scientific">Flavobacterium columnare</name>
    <dbReference type="NCBI Taxonomy" id="996"/>
    <lineage>
        <taxon>Bacteria</taxon>
        <taxon>Pseudomonadati</taxon>
        <taxon>Bacteroidota</taxon>
        <taxon>Flavobacteriia</taxon>
        <taxon>Flavobacteriales</taxon>
        <taxon>Flavobacteriaceae</taxon>
        <taxon>Flavobacterium</taxon>
    </lineage>
</organism>
<dbReference type="AlphaFoldDB" id="A0AA94F4E8"/>
<dbReference type="RefSeq" id="WP_063744085.1">
    <property type="nucleotide sequence ID" value="NZ_RWGX02000016.1"/>
</dbReference>
<name>A0AA94F4E8_9FLAO</name>
<gene>
    <name evidence="1" type="ORF">EJB19_07815</name>
</gene>
<dbReference type="EMBL" id="RWGX01000004">
    <property type="protein sequence ID" value="RVU88102.1"/>
    <property type="molecule type" value="Genomic_DNA"/>
</dbReference>
<reference evidence="1" key="1">
    <citation type="submission" date="2018-12" db="EMBL/GenBank/DDBJ databases">
        <title>Draft genome sequence of Flaovobacterium columnare BGFS27 isolated from channel catfish in Alabama.</title>
        <authorList>
            <person name="Cai W."/>
            <person name="Arias C."/>
        </authorList>
    </citation>
    <scope>NUCLEOTIDE SEQUENCE [LARGE SCALE GENOMIC DNA]</scope>
    <source>
        <strain evidence="1">BGFS27</strain>
    </source>
</reference>
<evidence type="ECO:0000313" key="1">
    <source>
        <dbReference type="EMBL" id="RVU88102.1"/>
    </source>
</evidence>
<comment type="caution">
    <text evidence="1">The sequence shown here is derived from an EMBL/GenBank/DDBJ whole genome shotgun (WGS) entry which is preliminary data.</text>
</comment>
<accession>A0AA94F4E8</accession>